<evidence type="ECO:0000313" key="3">
    <source>
        <dbReference type="Proteomes" id="UP000319865"/>
    </source>
</evidence>
<dbReference type="GO" id="GO:0016853">
    <property type="term" value="F:isomerase activity"/>
    <property type="evidence" value="ECO:0007669"/>
    <property type="project" value="UniProtKB-KW"/>
</dbReference>
<keyword evidence="2" id="KW-0670">Pyruvate</keyword>
<protein>
    <submittedName>
        <fullName evidence="2">Maleylpyruvate isomerase</fullName>
    </submittedName>
</protein>
<dbReference type="AlphaFoldDB" id="A0A543PDL8"/>
<name>A0A543PDL8_9ACTN</name>
<dbReference type="GO" id="GO:0046872">
    <property type="term" value="F:metal ion binding"/>
    <property type="evidence" value="ECO:0007669"/>
    <property type="project" value="InterPro"/>
</dbReference>
<gene>
    <name evidence="2" type="ORF">FHU33_1559</name>
</gene>
<evidence type="ECO:0000259" key="1">
    <source>
        <dbReference type="Pfam" id="PF11716"/>
    </source>
</evidence>
<comment type="caution">
    <text evidence="2">The sequence shown here is derived from an EMBL/GenBank/DDBJ whole genome shotgun (WGS) entry which is preliminary data.</text>
</comment>
<sequence length="232" mass="24484">MAATPTPDTERRWWADGELAVAGIVDRMTDEELAGDSALPGWSRAHVVAHLARNADALGNLLAWARTGVETPMYPSRAVRDADIETTAARPAAELRADYVAACGRLAQAIETMPVEAWTAEVRNGQGATVPASAVPWMRAKEMWVHGTDLRAGLSFADLDAGFCAALVDEVLSLFAARDQAPDVTVVATDVDRTWGSGGTRVDGPVTAVAAWLTRSDASGLAGDVPPPPAWL</sequence>
<dbReference type="Pfam" id="PF11716">
    <property type="entry name" value="MDMPI_N"/>
    <property type="match status" value="1"/>
</dbReference>
<proteinExistence type="predicted"/>
<evidence type="ECO:0000313" key="2">
    <source>
        <dbReference type="EMBL" id="TQN42165.1"/>
    </source>
</evidence>
<dbReference type="InterPro" id="IPR024344">
    <property type="entry name" value="MDMPI_metal-binding"/>
</dbReference>
<dbReference type="SUPFAM" id="SSF109854">
    <property type="entry name" value="DinB/YfiT-like putative metalloenzymes"/>
    <property type="match status" value="1"/>
</dbReference>
<dbReference type="OrthoDB" id="5118203at2"/>
<dbReference type="InterPro" id="IPR034660">
    <property type="entry name" value="DinB/YfiT-like"/>
</dbReference>
<dbReference type="NCBIfam" id="TIGR03083">
    <property type="entry name" value="maleylpyruvate isomerase family mycothiol-dependent enzyme"/>
    <property type="match status" value="1"/>
</dbReference>
<keyword evidence="3" id="KW-1185">Reference proteome</keyword>
<dbReference type="EMBL" id="VFQE01000001">
    <property type="protein sequence ID" value="TQN42165.1"/>
    <property type="molecule type" value="Genomic_DNA"/>
</dbReference>
<accession>A0A543PDL8</accession>
<organism evidence="2 3">
    <name type="scientific">Blastococcus colisei</name>
    <dbReference type="NCBI Taxonomy" id="1564162"/>
    <lineage>
        <taxon>Bacteria</taxon>
        <taxon>Bacillati</taxon>
        <taxon>Actinomycetota</taxon>
        <taxon>Actinomycetes</taxon>
        <taxon>Geodermatophilales</taxon>
        <taxon>Geodermatophilaceae</taxon>
        <taxon>Blastococcus</taxon>
    </lineage>
</organism>
<dbReference type="InterPro" id="IPR017517">
    <property type="entry name" value="Maleyloyr_isom"/>
</dbReference>
<dbReference type="Gene3D" id="3.30.1050.20">
    <property type="match status" value="1"/>
</dbReference>
<dbReference type="SUPFAM" id="SSF55718">
    <property type="entry name" value="SCP-like"/>
    <property type="match status" value="1"/>
</dbReference>
<feature type="domain" description="Mycothiol-dependent maleylpyruvate isomerase metal-binding" evidence="1">
    <location>
        <begin position="20"/>
        <end position="151"/>
    </location>
</feature>
<dbReference type="Gene3D" id="1.20.120.450">
    <property type="entry name" value="dinb family like domain"/>
    <property type="match status" value="1"/>
</dbReference>
<keyword evidence="2" id="KW-0413">Isomerase</keyword>
<dbReference type="Proteomes" id="UP000319865">
    <property type="component" value="Unassembled WGS sequence"/>
</dbReference>
<reference evidence="2 3" key="1">
    <citation type="submission" date="2019-06" db="EMBL/GenBank/DDBJ databases">
        <title>Sequencing the genomes of 1000 actinobacteria strains.</title>
        <authorList>
            <person name="Klenk H.-P."/>
        </authorList>
    </citation>
    <scope>NUCLEOTIDE SEQUENCE [LARGE SCALE GENOMIC DNA]</scope>
    <source>
        <strain evidence="2 3">DSM 46837</strain>
    </source>
</reference>
<dbReference type="InterPro" id="IPR036527">
    <property type="entry name" value="SCP2_sterol-bd_dom_sf"/>
</dbReference>